<dbReference type="InterPro" id="IPR004360">
    <property type="entry name" value="Glyas_Fos-R_dOase_dom"/>
</dbReference>
<dbReference type="InterPro" id="IPR037523">
    <property type="entry name" value="VOC_core"/>
</dbReference>
<feature type="domain" description="VOC" evidence="1">
    <location>
        <begin position="4"/>
        <end position="126"/>
    </location>
</feature>
<protein>
    <submittedName>
        <fullName evidence="2">Glyoxalase</fullName>
    </submittedName>
</protein>
<dbReference type="EMBL" id="JAAXOW010000003">
    <property type="protein sequence ID" value="NKX93670.1"/>
    <property type="molecule type" value="Genomic_DNA"/>
</dbReference>
<sequence>MKPRVTVVTLGVADVQRARRFYVAGLGWPVRFEAEAIVMLDVEPGLVLSLWDLDAMREEIGEVGEPGLAPMTLAHNLKEPADVDAAITGAVAAGGRLVSAGVRREWGGYSGYVADPDGYRWEIAVNPEWPELVPDNG</sequence>
<accession>A0A9X5FCH8</accession>
<dbReference type="SUPFAM" id="SSF54593">
    <property type="entry name" value="Glyoxalase/Bleomycin resistance protein/Dihydroxybiphenyl dioxygenase"/>
    <property type="match status" value="1"/>
</dbReference>
<proteinExistence type="predicted"/>
<dbReference type="PANTHER" id="PTHR36503:SF1">
    <property type="entry name" value="BLR2520 PROTEIN"/>
    <property type="match status" value="1"/>
</dbReference>
<organism evidence="2 3">
    <name type="scientific">Sanguibacter hominis ATCC BAA-789</name>
    <dbReference type="NCBI Taxonomy" id="1312740"/>
    <lineage>
        <taxon>Bacteria</taxon>
        <taxon>Bacillati</taxon>
        <taxon>Actinomycetota</taxon>
        <taxon>Actinomycetes</taxon>
        <taxon>Micrococcales</taxon>
        <taxon>Sanguibacteraceae</taxon>
        <taxon>Sanguibacter</taxon>
    </lineage>
</organism>
<evidence type="ECO:0000313" key="2">
    <source>
        <dbReference type="EMBL" id="NKX93670.1"/>
    </source>
</evidence>
<dbReference type="InterPro" id="IPR029068">
    <property type="entry name" value="Glyas_Bleomycin-R_OHBP_Dase"/>
</dbReference>
<reference evidence="2 3" key="1">
    <citation type="submission" date="2020-04" db="EMBL/GenBank/DDBJ databases">
        <title>MicrobeNet Type strains.</title>
        <authorList>
            <person name="Nicholson A.C."/>
        </authorList>
    </citation>
    <scope>NUCLEOTIDE SEQUENCE [LARGE SCALE GENOMIC DNA]</scope>
    <source>
        <strain evidence="2 3">ATCC BAA-789</strain>
    </source>
</reference>
<keyword evidence="3" id="KW-1185">Reference proteome</keyword>
<evidence type="ECO:0000259" key="1">
    <source>
        <dbReference type="PROSITE" id="PS51819"/>
    </source>
</evidence>
<name>A0A9X5FCH8_9MICO</name>
<dbReference type="Gene3D" id="3.10.180.10">
    <property type="entry name" value="2,3-Dihydroxybiphenyl 1,2-Dioxygenase, domain 1"/>
    <property type="match status" value="1"/>
</dbReference>
<gene>
    <name evidence="2" type="ORF">HF995_10385</name>
</gene>
<dbReference type="Pfam" id="PF00903">
    <property type="entry name" value="Glyoxalase"/>
    <property type="match status" value="1"/>
</dbReference>
<evidence type="ECO:0000313" key="3">
    <source>
        <dbReference type="Proteomes" id="UP000774283"/>
    </source>
</evidence>
<comment type="caution">
    <text evidence="2">The sequence shown here is derived from an EMBL/GenBank/DDBJ whole genome shotgun (WGS) entry which is preliminary data.</text>
</comment>
<dbReference type="Proteomes" id="UP000774283">
    <property type="component" value="Unassembled WGS sequence"/>
</dbReference>
<dbReference type="PROSITE" id="PS51819">
    <property type="entry name" value="VOC"/>
    <property type="match status" value="1"/>
</dbReference>
<dbReference type="AlphaFoldDB" id="A0A9X5FCH8"/>
<dbReference type="PANTHER" id="PTHR36503">
    <property type="entry name" value="BLR2520 PROTEIN"/>
    <property type="match status" value="1"/>
</dbReference>
<dbReference type="RefSeq" id="WP_168447739.1">
    <property type="nucleotide sequence ID" value="NZ_JAAXOW010000003.1"/>
</dbReference>